<protein>
    <submittedName>
        <fullName evidence="1">Uncharacterized protein</fullName>
    </submittedName>
</protein>
<proteinExistence type="predicted"/>
<reference evidence="1" key="1">
    <citation type="submission" date="2018-10" db="EMBL/GenBank/DDBJ databases">
        <title>Hidden diversity of soil giant viruses.</title>
        <authorList>
            <person name="Schulz F."/>
            <person name="Alteio L."/>
            <person name="Goudeau D."/>
            <person name="Ryan E.M."/>
            <person name="Malmstrom R.R."/>
            <person name="Blanchard J."/>
            <person name="Woyke T."/>
        </authorList>
    </citation>
    <scope>NUCLEOTIDE SEQUENCE</scope>
    <source>
        <strain evidence="1">BAV1</strain>
    </source>
</reference>
<gene>
    <name evidence="1" type="ORF">Barrevirus8_2</name>
</gene>
<evidence type="ECO:0000313" key="1">
    <source>
        <dbReference type="EMBL" id="AYV77016.1"/>
    </source>
</evidence>
<accession>A0A3G4ZQ50</accession>
<dbReference type="EMBL" id="MK072005">
    <property type="protein sequence ID" value="AYV77016.1"/>
    <property type="molecule type" value="Genomic_DNA"/>
</dbReference>
<organism evidence="1">
    <name type="scientific">Barrevirus sp</name>
    <dbReference type="NCBI Taxonomy" id="2487763"/>
    <lineage>
        <taxon>Viruses</taxon>
        <taxon>Varidnaviria</taxon>
        <taxon>Bamfordvirae</taxon>
        <taxon>Nucleocytoviricota</taxon>
        <taxon>Megaviricetes</taxon>
        <taxon>Imitervirales</taxon>
        <taxon>Mimiviridae</taxon>
        <taxon>Klosneuvirinae</taxon>
    </lineage>
</organism>
<sequence>MEFIHNNQIPFFTNKKINLLANNDIFIGAIKQIIGKRKVHY</sequence>
<name>A0A3G4ZQ50_9VIRU</name>